<evidence type="ECO:0000313" key="9">
    <source>
        <dbReference type="EMBL" id="WMJ15851.1"/>
    </source>
</evidence>
<dbReference type="InterPro" id="IPR020846">
    <property type="entry name" value="MFS_dom"/>
</dbReference>
<dbReference type="CDD" id="cd17474">
    <property type="entry name" value="MFS_YfmO_like"/>
    <property type="match status" value="1"/>
</dbReference>
<dbReference type="Proteomes" id="UP000186030">
    <property type="component" value="Unassembled WGS sequence"/>
</dbReference>
<dbReference type="EMBL" id="CP133076">
    <property type="protein sequence ID" value="WMJ15851.1"/>
    <property type="molecule type" value="Genomic_DNA"/>
</dbReference>
<dbReference type="PRINTS" id="PR01035">
    <property type="entry name" value="TCRTETA"/>
</dbReference>
<evidence type="ECO:0000256" key="3">
    <source>
        <dbReference type="ARBA" id="ARBA00022692"/>
    </source>
</evidence>
<feature type="transmembrane region" description="Helical" evidence="6">
    <location>
        <begin position="238"/>
        <end position="257"/>
    </location>
</feature>
<keyword evidence="2" id="KW-0813">Transport</keyword>
<feature type="transmembrane region" description="Helical" evidence="6">
    <location>
        <begin position="47"/>
        <end position="68"/>
    </location>
</feature>
<dbReference type="SUPFAM" id="SSF103473">
    <property type="entry name" value="MFS general substrate transporter"/>
    <property type="match status" value="1"/>
</dbReference>
<feature type="transmembrane region" description="Helical" evidence="6">
    <location>
        <begin position="206"/>
        <end position="226"/>
    </location>
</feature>
<dbReference type="AlphaFoldDB" id="A0A1Q5SW31"/>
<dbReference type="InterPro" id="IPR011701">
    <property type="entry name" value="MFS"/>
</dbReference>
<reference evidence="9 11" key="4">
    <citation type="submission" date="2023-08" db="EMBL/GenBank/DDBJ databases">
        <title>Genome sequencing of the thermostable Gram positive bacteria Geobacillus proteiniphilus strain T-6.</title>
        <authorList>
            <person name="Shulami S."/>
            <person name="Shoham Y."/>
        </authorList>
    </citation>
    <scope>NUCLEOTIDE SEQUENCE [LARGE SCALE GENOMIC DNA]</scope>
    <source>
        <strain evidence="9 11">T-6</strain>
    </source>
</reference>
<keyword evidence="3 6" id="KW-0812">Transmembrane</keyword>
<dbReference type="Pfam" id="PF07690">
    <property type="entry name" value="MFS_1"/>
    <property type="match status" value="1"/>
</dbReference>
<feature type="transmembrane region" description="Helical" evidence="6">
    <location>
        <begin position="292"/>
        <end position="311"/>
    </location>
</feature>
<reference evidence="8" key="3">
    <citation type="journal article" date="2019" name="Int. J. Syst. Evol. Microbiol.">
        <title>Geobacillus proteiniphilus sp. nov., a thermophilic bacterium isolated from a high-temperature heavy oil reservoir in China.</title>
        <authorList>
            <person name="Semenova E.M."/>
            <person name="Sokolova D.S."/>
            <person name="Grouzdev D.S."/>
            <person name="Poltaraus A.B."/>
            <person name="Vinokurova N.G."/>
            <person name="Tourova T.P."/>
            <person name="Nazina T.N."/>
        </authorList>
    </citation>
    <scope>NUCLEOTIDE SEQUENCE</scope>
    <source>
        <strain evidence="8">1017</strain>
    </source>
</reference>
<dbReference type="InterPro" id="IPR036259">
    <property type="entry name" value="MFS_trans_sf"/>
</dbReference>
<feature type="transmembrane region" description="Helical" evidence="6">
    <location>
        <begin position="332"/>
        <end position="352"/>
    </location>
</feature>
<dbReference type="GO" id="GO:0022857">
    <property type="term" value="F:transmembrane transporter activity"/>
    <property type="evidence" value="ECO:0007669"/>
    <property type="project" value="InterPro"/>
</dbReference>
<feature type="transmembrane region" description="Helical" evidence="6">
    <location>
        <begin position="269"/>
        <end position="286"/>
    </location>
</feature>
<feature type="transmembrane region" description="Helical" evidence="6">
    <location>
        <begin position="132"/>
        <end position="154"/>
    </location>
</feature>
<dbReference type="PANTHER" id="PTHR43683:SF1">
    <property type="entry name" value="MULTIDRUG EFFLUX PROTEIN YFMO"/>
    <property type="match status" value="1"/>
</dbReference>
<keyword evidence="5 6" id="KW-0472">Membrane</keyword>
<reference evidence="8 10" key="1">
    <citation type="submission" date="2016-11" db="EMBL/GenBank/DDBJ databases">
        <authorList>
            <person name="Kadnikov V."/>
            <person name="Nazina T."/>
        </authorList>
    </citation>
    <scope>NUCLEOTIDE SEQUENCE [LARGE SCALE GENOMIC DNA]</scope>
    <source>
        <strain evidence="8 10">1017</strain>
    </source>
</reference>
<dbReference type="Gene3D" id="1.20.1250.20">
    <property type="entry name" value="MFS general substrate transporter like domains"/>
    <property type="match status" value="1"/>
</dbReference>
<dbReference type="Proteomes" id="UP001223761">
    <property type="component" value="Chromosome"/>
</dbReference>
<evidence type="ECO:0000259" key="7">
    <source>
        <dbReference type="PROSITE" id="PS50850"/>
    </source>
</evidence>
<accession>A0A1Q5SW31</accession>
<keyword evidence="11" id="KW-1185">Reference proteome</keyword>
<evidence type="ECO:0000313" key="8">
    <source>
        <dbReference type="EMBL" id="OKO92219.1"/>
    </source>
</evidence>
<evidence type="ECO:0000256" key="5">
    <source>
        <dbReference type="ARBA" id="ARBA00023136"/>
    </source>
</evidence>
<name>A0A1Q5SW31_9BACL</name>
<protein>
    <submittedName>
        <fullName evidence="9">MFS transporter</fullName>
    </submittedName>
    <submittedName>
        <fullName evidence="8">Putative multidrug resistance protein</fullName>
    </submittedName>
</protein>
<dbReference type="PANTHER" id="PTHR43683">
    <property type="entry name" value="MULTIDRUG EFFLUX PROTEIN YFMO"/>
    <property type="match status" value="1"/>
</dbReference>
<feature type="transmembrane region" description="Helical" evidence="6">
    <location>
        <begin position="12"/>
        <end position="35"/>
    </location>
</feature>
<evidence type="ECO:0000256" key="6">
    <source>
        <dbReference type="SAM" id="Phobius"/>
    </source>
</evidence>
<evidence type="ECO:0000313" key="10">
    <source>
        <dbReference type="Proteomes" id="UP000186030"/>
    </source>
</evidence>
<evidence type="ECO:0000256" key="4">
    <source>
        <dbReference type="ARBA" id="ARBA00022989"/>
    </source>
</evidence>
<organism evidence="8 10">
    <name type="scientific">Geobacillus proteiniphilus</name>
    <dbReference type="NCBI Taxonomy" id="860353"/>
    <lineage>
        <taxon>Bacteria</taxon>
        <taxon>Bacillati</taxon>
        <taxon>Bacillota</taxon>
        <taxon>Bacilli</taxon>
        <taxon>Bacillales</taxon>
        <taxon>Anoxybacillaceae</taxon>
        <taxon>Geobacillus</taxon>
    </lineage>
</organism>
<dbReference type="GO" id="GO:0005886">
    <property type="term" value="C:plasma membrane"/>
    <property type="evidence" value="ECO:0007669"/>
    <property type="project" value="UniProtKB-SubCell"/>
</dbReference>
<reference evidence="10" key="2">
    <citation type="submission" date="2017-01" db="EMBL/GenBank/DDBJ databases">
        <title>Genome sequencing and annotation of Geobacillus sp. 1017, a Hydrocarbon-Oxidizing Thermophilic Bacterium Isolated from a Heavy Oil Reservoir (China).</title>
        <authorList>
            <person name="Kadnikov V.V."/>
            <person name="Mardanov A.V."/>
            <person name="Poltaraus A.B."/>
            <person name="Sokolova D.S."/>
            <person name="Semenova E.M."/>
            <person name="Ravin N.V."/>
            <person name="Tourova T.P."/>
            <person name="Nazina T.N."/>
        </authorList>
    </citation>
    <scope>NUCLEOTIDE SEQUENCE [LARGE SCALE GENOMIC DNA]</scope>
    <source>
        <strain evidence="10">1017</strain>
    </source>
</reference>
<gene>
    <name evidence="8" type="ORF">BRO54_2475</name>
    <name evidence="9" type="ORF">RA955_14180</name>
</gene>
<feature type="transmembrane region" description="Helical" evidence="6">
    <location>
        <begin position="160"/>
        <end position="181"/>
    </location>
</feature>
<proteinExistence type="predicted"/>
<feature type="transmembrane region" description="Helical" evidence="6">
    <location>
        <begin position="75"/>
        <end position="94"/>
    </location>
</feature>
<dbReference type="RefSeq" id="WP_074044044.1">
    <property type="nucleotide sequence ID" value="NZ_CP133076.1"/>
</dbReference>
<feature type="transmembrane region" description="Helical" evidence="6">
    <location>
        <begin position="358"/>
        <end position="374"/>
    </location>
</feature>
<keyword evidence="4 6" id="KW-1133">Transmembrane helix</keyword>
<feature type="transmembrane region" description="Helical" evidence="6">
    <location>
        <begin position="106"/>
        <end position="125"/>
    </location>
</feature>
<evidence type="ECO:0000256" key="2">
    <source>
        <dbReference type="ARBA" id="ARBA00022448"/>
    </source>
</evidence>
<comment type="subcellular location">
    <subcellularLocation>
        <location evidence="1">Cell membrane</location>
        <topology evidence="1">Multi-pass membrane protein</topology>
    </subcellularLocation>
</comment>
<dbReference type="InterPro" id="IPR001958">
    <property type="entry name" value="Tet-R_TetA/multi-R_MdtG-like"/>
</dbReference>
<feature type="domain" description="Major facilitator superfamily (MFS) profile" evidence="7">
    <location>
        <begin position="9"/>
        <end position="380"/>
    </location>
</feature>
<dbReference type="InterPro" id="IPR053200">
    <property type="entry name" value="YfmO-like"/>
</dbReference>
<sequence>MEEGKQTRARWITVAAAFLAFMGIGVVDPILPVIAESIGATHWQVEMLFTAYIFTMAVMMIPVGLVVSRVGDKRMMVIGLGLVTIFSLLCGFARDIPQLSIFRAGWGLGNATFFATAMTLLMALTPKASTAVGLYEAAIGLGMAGGPLVGGLLGQHSWRYPFLGTSVLIFIAFLLVACFVYDPNKGKTKKAAGLQEMRRLLTFPPFVKGAVGGMLYYYGFFVVLAYSPLIIKLSAMQIGFVFFVWGLCLAYGSAVLAHRLEEKYEPKQILPYSLLLFAILLLLLVVSEPTWLMVALIILSGLISGLNNALFTSYVMETSPYERGITSGTYNFVRWLGAAVAPVLSGVIGHAISAKAPFMVAMALAFISFLFLAWRKRETSATKTAQP</sequence>
<dbReference type="EMBL" id="MQMG01000032">
    <property type="protein sequence ID" value="OKO92219.1"/>
    <property type="molecule type" value="Genomic_DNA"/>
</dbReference>
<evidence type="ECO:0000313" key="11">
    <source>
        <dbReference type="Proteomes" id="UP001223761"/>
    </source>
</evidence>
<dbReference type="PROSITE" id="PS50850">
    <property type="entry name" value="MFS"/>
    <property type="match status" value="1"/>
</dbReference>
<evidence type="ECO:0000256" key="1">
    <source>
        <dbReference type="ARBA" id="ARBA00004651"/>
    </source>
</evidence>